<dbReference type="InParanoid" id="A8NJL4"/>
<dbReference type="KEGG" id="cci:CC1G_11874"/>
<dbReference type="HOGENOM" id="CLU_558984_0_0_1"/>
<evidence type="ECO:0000313" key="3">
    <source>
        <dbReference type="Proteomes" id="UP000001861"/>
    </source>
</evidence>
<feature type="compositionally biased region" description="Low complexity" evidence="1">
    <location>
        <begin position="284"/>
        <end position="296"/>
    </location>
</feature>
<evidence type="ECO:0000313" key="2">
    <source>
        <dbReference type="EMBL" id="EAU87565.2"/>
    </source>
</evidence>
<feature type="region of interest" description="Disordered" evidence="1">
    <location>
        <begin position="357"/>
        <end position="382"/>
    </location>
</feature>
<evidence type="ECO:0000256" key="1">
    <source>
        <dbReference type="SAM" id="MobiDB-lite"/>
    </source>
</evidence>
<sequence length="488" mass="52481">MHRPNKRPRLSEPDGFAQTSKPPPPKISAPKFANAFDAPKTTKPVSRGGDVKLAESVFWKGGADGKEKDKGKEDAGAKDRKDKGKEKEVAVRPPPKLQPVRSVKEKGRETLLGYQLPPPLPDVAKPSSSNSKTLKPLGVPQLHVQPRHPPVQQPKVPISARMEAPPLPLPGLNPNTTTAAKESKIIVDPSVLFAVENLVKPDDEGEANVDERRRAAGATDYFQRSKTSLVLWRRQAQQRTGGATSTTTTSIATKKADLRVKVVRIVQAPASSASASTSKDKSMAKGSRSSAAGRSAPQRSFVLPAVAVCEVLQTGAFRTFVFPTALGSGGDPAVMKFREGALVDVWKPFYDTSSPTATTLRLGNRRRNSSSSSSRGGEGLGGLKLRPFPLPSLSPMPGDASDGIKVPYSILYIESICQEKCTLRQGSLLWSRDANSSEHARQPLMRGQGMGGSKTTHTPTKPAGESKEVKVMKRLILYTQPKATSKVK</sequence>
<keyword evidence="3" id="KW-1185">Reference proteome</keyword>
<name>A8NJL4_COPC7</name>
<dbReference type="VEuPathDB" id="FungiDB:CC1G_11874"/>
<organism evidence="2 3">
    <name type="scientific">Coprinopsis cinerea (strain Okayama-7 / 130 / ATCC MYA-4618 / FGSC 9003)</name>
    <name type="common">Inky cap fungus</name>
    <name type="synonym">Hormographiella aspergillata</name>
    <dbReference type="NCBI Taxonomy" id="240176"/>
    <lineage>
        <taxon>Eukaryota</taxon>
        <taxon>Fungi</taxon>
        <taxon>Dikarya</taxon>
        <taxon>Basidiomycota</taxon>
        <taxon>Agaricomycotina</taxon>
        <taxon>Agaricomycetes</taxon>
        <taxon>Agaricomycetidae</taxon>
        <taxon>Agaricales</taxon>
        <taxon>Agaricineae</taxon>
        <taxon>Psathyrellaceae</taxon>
        <taxon>Coprinopsis</taxon>
    </lineage>
</organism>
<dbReference type="AlphaFoldDB" id="A8NJL4"/>
<dbReference type="GeneID" id="6010765"/>
<proteinExistence type="predicted"/>
<gene>
    <name evidence="2" type="ORF">CC1G_11874</name>
</gene>
<feature type="region of interest" description="Disordered" evidence="1">
    <location>
        <begin position="273"/>
        <end position="296"/>
    </location>
</feature>
<dbReference type="EMBL" id="AACS02000010">
    <property type="protein sequence ID" value="EAU87565.2"/>
    <property type="molecule type" value="Genomic_DNA"/>
</dbReference>
<dbReference type="Proteomes" id="UP000001861">
    <property type="component" value="Unassembled WGS sequence"/>
</dbReference>
<reference evidence="2 3" key="1">
    <citation type="journal article" date="2010" name="Proc. Natl. Acad. Sci. U.S.A.">
        <title>Insights into evolution of multicellular fungi from the assembled chromosomes of the mushroom Coprinopsis cinerea (Coprinus cinereus).</title>
        <authorList>
            <person name="Stajich J.E."/>
            <person name="Wilke S.K."/>
            <person name="Ahren D."/>
            <person name="Au C.H."/>
            <person name="Birren B.W."/>
            <person name="Borodovsky M."/>
            <person name="Burns C."/>
            <person name="Canback B."/>
            <person name="Casselton L.A."/>
            <person name="Cheng C.K."/>
            <person name="Deng J."/>
            <person name="Dietrich F.S."/>
            <person name="Fargo D.C."/>
            <person name="Farman M.L."/>
            <person name="Gathman A.C."/>
            <person name="Goldberg J."/>
            <person name="Guigo R."/>
            <person name="Hoegger P.J."/>
            <person name="Hooker J.B."/>
            <person name="Huggins A."/>
            <person name="James T.Y."/>
            <person name="Kamada T."/>
            <person name="Kilaru S."/>
            <person name="Kodira C."/>
            <person name="Kues U."/>
            <person name="Kupfer D."/>
            <person name="Kwan H.S."/>
            <person name="Lomsadze A."/>
            <person name="Li W."/>
            <person name="Lilly W.W."/>
            <person name="Ma L.J."/>
            <person name="Mackey A.J."/>
            <person name="Manning G."/>
            <person name="Martin F."/>
            <person name="Muraguchi H."/>
            <person name="Natvig D.O."/>
            <person name="Palmerini H."/>
            <person name="Ramesh M.A."/>
            <person name="Rehmeyer C.J."/>
            <person name="Roe B.A."/>
            <person name="Shenoy N."/>
            <person name="Stanke M."/>
            <person name="Ter-Hovhannisyan V."/>
            <person name="Tunlid A."/>
            <person name="Velagapudi R."/>
            <person name="Vision T.J."/>
            <person name="Zeng Q."/>
            <person name="Zolan M.E."/>
            <person name="Pukkila P.J."/>
        </authorList>
    </citation>
    <scope>NUCLEOTIDE SEQUENCE [LARGE SCALE GENOMIC DNA]</scope>
    <source>
        <strain evidence="3">Okayama-7 / 130 / ATCC MYA-4618 / FGSC 9003</strain>
    </source>
</reference>
<dbReference type="OMA" id="LHIWRPW"/>
<feature type="compositionally biased region" description="Basic and acidic residues" evidence="1">
    <location>
        <begin position="63"/>
        <end position="90"/>
    </location>
</feature>
<feature type="region of interest" description="Disordered" evidence="1">
    <location>
        <begin position="1"/>
        <end position="154"/>
    </location>
</feature>
<dbReference type="RefSeq" id="XP_001834253.2">
    <property type="nucleotide sequence ID" value="XM_001834201.2"/>
</dbReference>
<comment type="caution">
    <text evidence="2">The sequence shown here is derived from an EMBL/GenBank/DDBJ whole genome shotgun (WGS) entry which is preliminary data.</text>
</comment>
<accession>A8NJL4</accession>
<feature type="region of interest" description="Disordered" evidence="1">
    <location>
        <begin position="439"/>
        <end position="469"/>
    </location>
</feature>
<protein>
    <submittedName>
        <fullName evidence="2">Uncharacterized protein</fullName>
    </submittedName>
</protein>